<dbReference type="AlphaFoldDB" id="A0A8X6LBJ9"/>
<dbReference type="InterPro" id="IPR040243">
    <property type="entry name" value="Steroid_recept_RNA_1"/>
</dbReference>
<dbReference type="GO" id="GO:0006357">
    <property type="term" value="P:regulation of transcription by RNA polymerase II"/>
    <property type="evidence" value="ECO:0007669"/>
    <property type="project" value="InterPro"/>
</dbReference>
<proteinExistence type="predicted"/>
<dbReference type="GO" id="GO:0005634">
    <property type="term" value="C:nucleus"/>
    <property type="evidence" value="ECO:0007669"/>
    <property type="project" value="TreeGrafter"/>
</dbReference>
<feature type="region of interest" description="Disordered" evidence="1">
    <location>
        <begin position="35"/>
        <end position="62"/>
    </location>
</feature>
<comment type="caution">
    <text evidence="3">The sequence shown here is derived from an EMBL/GenBank/DDBJ whole genome shotgun (WGS) entry which is preliminary data.</text>
</comment>
<dbReference type="PANTHER" id="PTHR18834">
    <property type="entry name" value="STEROID RECEPTOR RNA ACTIVATOR 1"/>
    <property type="match status" value="1"/>
</dbReference>
<protein>
    <recommendedName>
        <fullName evidence="2">SRA1/Sec31 domain-containing protein</fullName>
    </recommendedName>
</protein>
<accession>A0A8X6LBJ9</accession>
<evidence type="ECO:0000313" key="3">
    <source>
        <dbReference type="EMBL" id="GFR01029.1"/>
    </source>
</evidence>
<dbReference type="EMBL" id="BMAO01015322">
    <property type="protein sequence ID" value="GFR01029.1"/>
    <property type="molecule type" value="Genomic_DNA"/>
</dbReference>
<dbReference type="Proteomes" id="UP000887116">
    <property type="component" value="Unassembled WGS sequence"/>
</dbReference>
<dbReference type="Gene3D" id="1.20.940.10">
    <property type="entry name" value="Functional domain of the splicing factor Prp18"/>
    <property type="match status" value="1"/>
</dbReference>
<dbReference type="InterPro" id="IPR009917">
    <property type="entry name" value="SRA1/Sec31"/>
</dbReference>
<keyword evidence="4" id="KW-1185">Reference proteome</keyword>
<name>A0A8X6LBJ9_TRICU</name>
<evidence type="ECO:0000256" key="1">
    <source>
        <dbReference type="SAM" id="MobiDB-lite"/>
    </source>
</evidence>
<gene>
    <name evidence="3" type="ORF">TNCT_83051</name>
</gene>
<reference evidence="3" key="1">
    <citation type="submission" date="2020-07" db="EMBL/GenBank/DDBJ databases">
        <title>Multicomponent nature underlies the extraordinary mechanical properties of spider dragline silk.</title>
        <authorList>
            <person name="Kono N."/>
            <person name="Nakamura H."/>
            <person name="Mori M."/>
            <person name="Yoshida Y."/>
            <person name="Ohtoshi R."/>
            <person name="Malay A.D."/>
            <person name="Moran D.A.P."/>
            <person name="Tomita M."/>
            <person name="Numata K."/>
            <person name="Arakawa K."/>
        </authorList>
    </citation>
    <scope>NUCLEOTIDE SEQUENCE</scope>
</reference>
<evidence type="ECO:0000313" key="4">
    <source>
        <dbReference type="Proteomes" id="UP000887116"/>
    </source>
</evidence>
<dbReference type="OrthoDB" id="5982138at2759"/>
<feature type="domain" description="SRA1/Sec31" evidence="2">
    <location>
        <begin position="79"/>
        <end position="190"/>
    </location>
</feature>
<feature type="compositionally biased region" description="Basic and acidic residues" evidence="1">
    <location>
        <begin position="46"/>
        <end position="60"/>
    </location>
</feature>
<dbReference type="PANTHER" id="PTHR18834:SF2">
    <property type="entry name" value="STEROID RECEPTOR RNA ACTIVATOR 1"/>
    <property type="match status" value="1"/>
</dbReference>
<sequence>MANNLQGRSWNDPPVLKFEGTLLTGKHHLNKRVFSPLNKQDLQDTTPKDVVQDRKDDTKSVNEFPTSSTVINNRVEENLKDSKDNCDIPDSDEEILNYVMSTFRNILQECTSKTERPLKEIDRRINLMEKAWKSDLSKEVKHMMYKMAKDISTGNIDSAEKLHCAIMVQNVREVKNWMVGVKHIIEMKRENQNLLNS</sequence>
<dbReference type="Pfam" id="PF07304">
    <property type="entry name" value="SRA1"/>
    <property type="match status" value="1"/>
</dbReference>
<evidence type="ECO:0000259" key="2">
    <source>
        <dbReference type="Pfam" id="PF07304"/>
    </source>
</evidence>
<dbReference type="GO" id="GO:0003713">
    <property type="term" value="F:transcription coactivator activity"/>
    <property type="evidence" value="ECO:0007669"/>
    <property type="project" value="InterPro"/>
</dbReference>
<organism evidence="3 4">
    <name type="scientific">Trichonephila clavata</name>
    <name type="common">Joro spider</name>
    <name type="synonym">Nephila clavata</name>
    <dbReference type="NCBI Taxonomy" id="2740835"/>
    <lineage>
        <taxon>Eukaryota</taxon>
        <taxon>Metazoa</taxon>
        <taxon>Ecdysozoa</taxon>
        <taxon>Arthropoda</taxon>
        <taxon>Chelicerata</taxon>
        <taxon>Arachnida</taxon>
        <taxon>Araneae</taxon>
        <taxon>Araneomorphae</taxon>
        <taxon>Entelegynae</taxon>
        <taxon>Araneoidea</taxon>
        <taxon>Nephilidae</taxon>
        <taxon>Trichonephila</taxon>
    </lineage>
</organism>